<evidence type="ECO:0000313" key="1">
    <source>
        <dbReference type="EMBL" id="KNB54115.1"/>
    </source>
</evidence>
<proteinExistence type="predicted"/>
<dbReference type="OrthoDB" id="7203947at2"/>
<name>A0A0K9XL88_9ACTN</name>
<dbReference type="PANTHER" id="PTHR37950:SF1">
    <property type="entry name" value="4-HYDROXYPHENYLACETATE CATABOLISM PROTEIN"/>
    <property type="match status" value="1"/>
</dbReference>
<dbReference type="AlphaFoldDB" id="A0A0K9XL88"/>
<gene>
    <name evidence="1" type="ORF">AC230_06225</name>
</gene>
<dbReference type="STRING" id="1678637.AC230_06225"/>
<evidence type="ECO:0000313" key="2">
    <source>
        <dbReference type="Proteomes" id="UP000037288"/>
    </source>
</evidence>
<comment type="caution">
    <text evidence="1">The sequence shown here is derived from an EMBL/GenBank/DDBJ whole genome shotgun (WGS) entry which is preliminary data.</text>
</comment>
<organism evidence="1 2">
    <name type="scientific">Streptomyces caatingaensis</name>
    <dbReference type="NCBI Taxonomy" id="1678637"/>
    <lineage>
        <taxon>Bacteria</taxon>
        <taxon>Bacillati</taxon>
        <taxon>Actinomycetota</taxon>
        <taxon>Actinomycetes</taxon>
        <taxon>Kitasatosporales</taxon>
        <taxon>Streptomycetaceae</taxon>
        <taxon>Streptomyces</taxon>
    </lineage>
</organism>
<dbReference type="InterPro" id="IPR004220">
    <property type="entry name" value="5-COMe_2-OHmuconate_Isoase"/>
</dbReference>
<dbReference type="SUPFAM" id="SSF55331">
    <property type="entry name" value="Tautomerase/MIF"/>
    <property type="match status" value="1"/>
</dbReference>
<keyword evidence="2" id="KW-1185">Reference proteome</keyword>
<reference evidence="2" key="1">
    <citation type="submission" date="2015-07" db="EMBL/GenBank/DDBJ databases">
        <title>Draft genome sequence of Streptomyces sp. CMAA 1322, a bacterium isolated from Caatinga biome, from dry forest semiarid of Brazil.</title>
        <authorList>
            <person name="Santos S.N."/>
            <person name="Gacesa R."/>
            <person name="Taketani R.G."/>
            <person name="Long P.F."/>
            <person name="Melo I.S."/>
        </authorList>
    </citation>
    <scope>NUCLEOTIDE SEQUENCE [LARGE SCALE GENOMIC DNA]</scope>
    <source>
        <strain evidence="2">CMAA 1322</strain>
    </source>
</reference>
<dbReference type="EMBL" id="LFXA01000002">
    <property type="protein sequence ID" value="KNB54115.1"/>
    <property type="molecule type" value="Genomic_DNA"/>
</dbReference>
<dbReference type="Proteomes" id="UP000037288">
    <property type="component" value="Unassembled WGS sequence"/>
</dbReference>
<dbReference type="PANTHER" id="PTHR37950">
    <property type="entry name" value="4-HYDROXYPHENYLACETATE CATABOLISM PROTEIN"/>
    <property type="match status" value="1"/>
</dbReference>
<protein>
    <recommendedName>
        <fullName evidence="3">5-carboxymethyl-2-hydroxymuconate delta isomerase</fullName>
    </recommendedName>
</protein>
<dbReference type="Pfam" id="PF02962">
    <property type="entry name" value="CHMI"/>
    <property type="match status" value="1"/>
</dbReference>
<dbReference type="RefSeq" id="WP_049714862.1">
    <property type="nucleotide sequence ID" value="NZ_LFXA01000002.1"/>
</dbReference>
<dbReference type="GO" id="GO:0008704">
    <property type="term" value="F:5-carboxymethyl-2-hydroxymuconate delta-isomerase activity"/>
    <property type="evidence" value="ECO:0007669"/>
    <property type="project" value="InterPro"/>
</dbReference>
<sequence length="131" mass="13659">MPHITVDCTAQVRDRLTRRAFTERLNALVVGAVDSAGTCKIFLRAATETFVVGGSGGGAFVHVDIGLLAGRTEEQKGRLSEAVLSLLDELLGADGGGEPVLSVEVRDLAPSYRLSRGGRRMSLPVPAGAVG</sequence>
<dbReference type="Gene3D" id="3.30.429.10">
    <property type="entry name" value="Macrophage Migration Inhibitory Factor"/>
    <property type="match status" value="1"/>
</dbReference>
<dbReference type="InterPro" id="IPR014347">
    <property type="entry name" value="Tautomerase/MIF_sf"/>
</dbReference>
<evidence type="ECO:0008006" key="3">
    <source>
        <dbReference type="Google" id="ProtNLM"/>
    </source>
</evidence>
<accession>A0A0K9XL88</accession>
<dbReference type="PATRIC" id="fig|1678637.3.peg.1351"/>